<sequence length="165" mass="17678">MSASGPATSRSADGSGARRVPNRVPIIQTPPYSAPPTSPSSSPSPTNASPPPISITNTYDPVRNLENNESRSTWVFLGKRTGQTLLNNQGIHIAVAKLEIMRCFLLNLPYLMYESKVLAATIFNTCSSNARSDAVCSVVARSAQVMQEVLFTPGTSSNSFVVIDF</sequence>
<dbReference type="Proteomes" id="UP001056120">
    <property type="component" value="Linkage Group LG03"/>
</dbReference>
<evidence type="ECO:0000313" key="1">
    <source>
        <dbReference type="EMBL" id="KAI3820368.1"/>
    </source>
</evidence>
<proteinExistence type="predicted"/>
<protein>
    <submittedName>
        <fullName evidence="1">Uncharacterized protein</fullName>
    </submittedName>
</protein>
<dbReference type="EMBL" id="CM042020">
    <property type="protein sequence ID" value="KAI3820368.1"/>
    <property type="molecule type" value="Genomic_DNA"/>
</dbReference>
<comment type="caution">
    <text evidence="1">The sequence shown here is derived from an EMBL/GenBank/DDBJ whole genome shotgun (WGS) entry which is preliminary data.</text>
</comment>
<gene>
    <name evidence="1" type="ORF">L1987_07914</name>
</gene>
<keyword evidence="2" id="KW-1185">Reference proteome</keyword>
<evidence type="ECO:0000313" key="2">
    <source>
        <dbReference type="Proteomes" id="UP001056120"/>
    </source>
</evidence>
<reference evidence="1 2" key="2">
    <citation type="journal article" date="2022" name="Mol. Ecol. Resour.">
        <title>The genomes of chicory, endive, great burdock and yacon provide insights into Asteraceae paleo-polyploidization history and plant inulin production.</title>
        <authorList>
            <person name="Fan W."/>
            <person name="Wang S."/>
            <person name="Wang H."/>
            <person name="Wang A."/>
            <person name="Jiang F."/>
            <person name="Liu H."/>
            <person name="Zhao H."/>
            <person name="Xu D."/>
            <person name="Zhang Y."/>
        </authorList>
    </citation>
    <scope>NUCLEOTIDE SEQUENCE [LARGE SCALE GENOMIC DNA]</scope>
    <source>
        <strain evidence="2">cv. Yunnan</strain>
        <tissue evidence="1">Leaves</tissue>
    </source>
</reference>
<reference evidence="2" key="1">
    <citation type="journal article" date="2022" name="Mol. Ecol. Resour.">
        <title>The genomes of chicory, endive, great burdock and yacon provide insights into Asteraceae palaeo-polyploidization history and plant inulin production.</title>
        <authorList>
            <person name="Fan W."/>
            <person name="Wang S."/>
            <person name="Wang H."/>
            <person name="Wang A."/>
            <person name="Jiang F."/>
            <person name="Liu H."/>
            <person name="Zhao H."/>
            <person name="Xu D."/>
            <person name="Zhang Y."/>
        </authorList>
    </citation>
    <scope>NUCLEOTIDE SEQUENCE [LARGE SCALE GENOMIC DNA]</scope>
    <source>
        <strain evidence="2">cv. Yunnan</strain>
    </source>
</reference>
<accession>A0ACB9JL15</accession>
<organism evidence="1 2">
    <name type="scientific">Smallanthus sonchifolius</name>
    <dbReference type="NCBI Taxonomy" id="185202"/>
    <lineage>
        <taxon>Eukaryota</taxon>
        <taxon>Viridiplantae</taxon>
        <taxon>Streptophyta</taxon>
        <taxon>Embryophyta</taxon>
        <taxon>Tracheophyta</taxon>
        <taxon>Spermatophyta</taxon>
        <taxon>Magnoliopsida</taxon>
        <taxon>eudicotyledons</taxon>
        <taxon>Gunneridae</taxon>
        <taxon>Pentapetalae</taxon>
        <taxon>asterids</taxon>
        <taxon>campanulids</taxon>
        <taxon>Asterales</taxon>
        <taxon>Asteraceae</taxon>
        <taxon>Asteroideae</taxon>
        <taxon>Heliantheae alliance</taxon>
        <taxon>Millerieae</taxon>
        <taxon>Smallanthus</taxon>
    </lineage>
</organism>
<name>A0ACB9JL15_9ASTR</name>